<dbReference type="Proteomes" id="UP000019678">
    <property type="component" value="Unassembled WGS sequence"/>
</dbReference>
<keyword evidence="3" id="KW-1185">Reference proteome</keyword>
<dbReference type="Gene3D" id="3.40.50.300">
    <property type="entry name" value="P-loop containing nucleotide triphosphate hydrolases"/>
    <property type="match status" value="1"/>
</dbReference>
<dbReference type="InterPro" id="IPR051396">
    <property type="entry name" value="Bact_Antivir_Def_Nuclease"/>
</dbReference>
<accession>A0A017SV99</accession>
<evidence type="ECO:0000313" key="2">
    <source>
        <dbReference type="EMBL" id="EYF00682.1"/>
    </source>
</evidence>
<dbReference type="InterPro" id="IPR027417">
    <property type="entry name" value="P-loop_NTPase"/>
</dbReference>
<evidence type="ECO:0000313" key="3">
    <source>
        <dbReference type="Proteomes" id="UP000019678"/>
    </source>
</evidence>
<dbReference type="OrthoDB" id="9784297at2"/>
<organism evidence="2 3">
    <name type="scientific">Chondromyces apiculatus DSM 436</name>
    <dbReference type="NCBI Taxonomy" id="1192034"/>
    <lineage>
        <taxon>Bacteria</taxon>
        <taxon>Pseudomonadati</taxon>
        <taxon>Myxococcota</taxon>
        <taxon>Polyangia</taxon>
        <taxon>Polyangiales</taxon>
        <taxon>Polyangiaceae</taxon>
        <taxon>Chondromyces</taxon>
    </lineage>
</organism>
<dbReference type="PANTHER" id="PTHR43581">
    <property type="entry name" value="ATP/GTP PHOSPHATASE"/>
    <property type="match status" value="1"/>
</dbReference>
<gene>
    <name evidence="2" type="ORF">CAP_0373</name>
</gene>
<dbReference type="eggNOG" id="COG3950">
    <property type="taxonomic scope" value="Bacteria"/>
</dbReference>
<dbReference type="AlphaFoldDB" id="A0A017SV99"/>
<dbReference type="GO" id="GO:0005524">
    <property type="term" value="F:ATP binding"/>
    <property type="evidence" value="ECO:0007669"/>
    <property type="project" value="InterPro"/>
</dbReference>
<evidence type="ECO:0000259" key="1">
    <source>
        <dbReference type="Pfam" id="PF13304"/>
    </source>
</evidence>
<dbReference type="Pfam" id="PF13304">
    <property type="entry name" value="AAA_21"/>
    <property type="match status" value="1"/>
</dbReference>
<feature type="domain" description="ATPase AAA-type core" evidence="1">
    <location>
        <begin position="137"/>
        <end position="223"/>
    </location>
</feature>
<dbReference type="PANTHER" id="PTHR43581:SF2">
    <property type="entry name" value="EXCINUCLEASE ATPASE SUBUNIT"/>
    <property type="match status" value="1"/>
</dbReference>
<reference evidence="2 3" key="1">
    <citation type="submission" date="2013-05" db="EMBL/GenBank/DDBJ databases">
        <title>Genome assembly of Chondromyces apiculatus DSM 436.</title>
        <authorList>
            <person name="Sharma G."/>
            <person name="Khatri I."/>
            <person name="Kaur C."/>
            <person name="Mayilraj S."/>
            <person name="Subramanian S."/>
        </authorList>
    </citation>
    <scope>NUCLEOTIDE SEQUENCE [LARGE SCALE GENOMIC DNA]</scope>
    <source>
        <strain evidence="2 3">DSM 436</strain>
    </source>
</reference>
<dbReference type="GO" id="GO:0016887">
    <property type="term" value="F:ATP hydrolysis activity"/>
    <property type="evidence" value="ECO:0007669"/>
    <property type="project" value="InterPro"/>
</dbReference>
<dbReference type="InterPro" id="IPR003959">
    <property type="entry name" value="ATPase_AAA_core"/>
</dbReference>
<proteinExistence type="predicted"/>
<protein>
    <recommendedName>
        <fullName evidence="1">ATPase AAA-type core domain-containing protein</fullName>
    </recommendedName>
</protein>
<dbReference type="SUPFAM" id="SSF52540">
    <property type="entry name" value="P-loop containing nucleoside triphosphate hydrolases"/>
    <property type="match status" value="1"/>
</dbReference>
<dbReference type="STRING" id="1192034.CAP_0373"/>
<name>A0A017SV99_9BACT</name>
<sequence>MIRQGGKRTTNAEAKDALSRITRLIATPEGDAQDRTLPVLAYYSAGRAWIPARDKHTEPELDMSKRSRLDAYYYCLDGRIRDRQINEWFLWEKLAAMQSGSERAGYRAVKNAVLRCLPDGRDIKFDVDRKEIVIVFSDKPMPFYDLSDGQRATVSLVADLAIKSVQLNPHLGDESAQQSPGVVLIDELDLHLHPRWQRRIVEDLRGVFPALQFVATTHSPFIVQTLRTGELIPLDAQPVPTLDNLGIEAIARGLMGVAHPEVAPRYAQMVDAAKDYLLMLEEAAAAPEDKFREYVQRLAAGIGPYADNPARHAWREPSRNRLRRLPGRSPLPDPAPRPLLLLL</sequence>
<dbReference type="EMBL" id="ASRX01000102">
    <property type="protein sequence ID" value="EYF00682.1"/>
    <property type="molecule type" value="Genomic_DNA"/>
</dbReference>
<comment type="caution">
    <text evidence="2">The sequence shown here is derived from an EMBL/GenBank/DDBJ whole genome shotgun (WGS) entry which is preliminary data.</text>
</comment>
<dbReference type="RefSeq" id="WP_081865751.1">
    <property type="nucleotide sequence ID" value="NZ_ASRX01000102.1"/>
</dbReference>